<organism evidence="13 14">
    <name type="scientific">Orbilia ellipsospora</name>
    <dbReference type="NCBI Taxonomy" id="2528407"/>
    <lineage>
        <taxon>Eukaryota</taxon>
        <taxon>Fungi</taxon>
        <taxon>Dikarya</taxon>
        <taxon>Ascomycota</taxon>
        <taxon>Pezizomycotina</taxon>
        <taxon>Orbiliomycetes</taxon>
        <taxon>Orbiliales</taxon>
        <taxon>Orbiliaceae</taxon>
        <taxon>Orbilia</taxon>
    </lineage>
</organism>
<evidence type="ECO:0000256" key="3">
    <source>
        <dbReference type="ARBA" id="ARBA00022692"/>
    </source>
</evidence>
<sequence length="523" mass="57446">MASSTVGGAMKARLILSPAIICRQCLRTRPLTTCRIIFPAANFSTSRATYSKLESTTRRATKGTDIFSRVTTAFNWPARTANSAFRRLTTAPTIESAVASSKAKTATAEIKKSSFPETSERIVAFWLLGSAGLVFAIVVVGGLTRLTESGLSITEWKPVTGTLPPLNAADWEAEFSKYRSSPEFRLLNSSMTLDEYKFIYYMEWTHRLLGRVIGISFVLPAIYFVARRKVSSSMAMKLGGIALGIGFQGFIGWWMVKSGLQDDLFQQPGAHPRVSQYRLTAHLGAAFAVYAAMLYSGMSILRENKLLKDPQKAVEVLKKRSVRALLPLRIFVGLVSVLVFTTAMSGALVAGLDAGLIYNEFPTMAGGFAPPMTELFSPFYSREPPPHNDLIWRNLLENPSTVQFDHRMFAMTTFFTVLSLWGYGRRLNGKKVLTPEAKKGILGLVHLVSLQVVLGITTLLYLVPHTLASLHQANSLLLLSGCLVLGSRVWVPRALLKIAEKRVAMMGKRSGGAKKMENSGVAM</sequence>
<comment type="catalytic activity">
    <reaction evidence="11">
        <text>Fe(II)-heme o + 2 A + H2O = Fe(II)-heme a + 2 AH2</text>
        <dbReference type="Rhea" id="RHEA:63388"/>
        <dbReference type="ChEBI" id="CHEBI:13193"/>
        <dbReference type="ChEBI" id="CHEBI:15377"/>
        <dbReference type="ChEBI" id="CHEBI:17499"/>
        <dbReference type="ChEBI" id="CHEBI:60530"/>
        <dbReference type="ChEBI" id="CHEBI:61715"/>
        <dbReference type="EC" id="1.17.99.9"/>
    </reaction>
    <physiologicalReaction direction="left-to-right" evidence="11">
        <dbReference type="Rhea" id="RHEA:63389"/>
    </physiologicalReaction>
</comment>
<keyword evidence="3 12" id="KW-0812">Transmembrane</keyword>
<dbReference type="HAMAP" id="MF_01665">
    <property type="entry name" value="HemeA_synth_type2"/>
    <property type="match status" value="1"/>
</dbReference>
<evidence type="ECO:0000256" key="9">
    <source>
        <dbReference type="ARBA" id="ARBA00023136"/>
    </source>
</evidence>
<feature type="transmembrane region" description="Helical" evidence="12">
    <location>
        <begin position="406"/>
        <end position="423"/>
    </location>
</feature>
<evidence type="ECO:0000256" key="4">
    <source>
        <dbReference type="ARBA" id="ARBA00022723"/>
    </source>
</evidence>
<evidence type="ECO:0000313" key="14">
    <source>
        <dbReference type="Proteomes" id="UP001365542"/>
    </source>
</evidence>
<evidence type="ECO:0000256" key="5">
    <source>
        <dbReference type="ARBA" id="ARBA00022989"/>
    </source>
</evidence>
<name>A0AAV9X6G6_9PEZI</name>
<comment type="subcellular location">
    <subcellularLocation>
        <location evidence="2">Membrane</location>
        <topology evidence="2">Multi-pass membrane protein</topology>
    </subcellularLocation>
</comment>
<evidence type="ECO:0000256" key="2">
    <source>
        <dbReference type="ARBA" id="ARBA00004141"/>
    </source>
</evidence>
<dbReference type="EMBL" id="JAVHJO010000009">
    <property type="protein sequence ID" value="KAK6537240.1"/>
    <property type="molecule type" value="Genomic_DNA"/>
</dbReference>
<evidence type="ECO:0000256" key="11">
    <source>
        <dbReference type="ARBA" id="ARBA00048044"/>
    </source>
</evidence>
<dbReference type="PANTHER" id="PTHR23289:SF2">
    <property type="entry name" value="CYTOCHROME C OXIDASE ASSEMBLY PROTEIN COX15 HOMOLOG"/>
    <property type="match status" value="1"/>
</dbReference>
<dbReference type="Proteomes" id="UP001365542">
    <property type="component" value="Unassembled WGS sequence"/>
</dbReference>
<dbReference type="GO" id="GO:0006784">
    <property type="term" value="P:heme A biosynthetic process"/>
    <property type="evidence" value="ECO:0007669"/>
    <property type="project" value="InterPro"/>
</dbReference>
<dbReference type="GO" id="GO:0046872">
    <property type="term" value="F:metal ion binding"/>
    <property type="evidence" value="ECO:0007669"/>
    <property type="project" value="UniProtKB-KW"/>
</dbReference>
<evidence type="ECO:0000256" key="12">
    <source>
        <dbReference type="SAM" id="Phobius"/>
    </source>
</evidence>
<evidence type="ECO:0000256" key="6">
    <source>
        <dbReference type="ARBA" id="ARBA00023002"/>
    </source>
</evidence>
<feature type="transmembrane region" description="Helical" evidence="12">
    <location>
        <begin position="475"/>
        <end position="496"/>
    </location>
</feature>
<evidence type="ECO:0000256" key="7">
    <source>
        <dbReference type="ARBA" id="ARBA00023004"/>
    </source>
</evidence>
<comment type="pathway">
    <text evidence="10">Porphyrin-containing compound metabolism; heme A biosynthesis; heme A from heme O: step 1/1.</text>
</comment>
<feature type="transmembrane region" description="Helical" evidence="12">
    <location>
        <begin position="208"/>
        <end position="226"/>
    </location>
</feature>
<keyword evidence="5 12" id="KW-1133">Transmembrane helix</keyword>
<feature type="transmembrane region" description="Helical" evidence="12">
    <location>
        <begin position="276"/>
        <end position="295"/>
    </location>
</feature>
<feature type="transmembrane region" description="Helical" evidence="12">
    <location>
        <begin position="238"/>
        <end position="256"/>
    </location>
</feature>
<feature type="transmembrane region" description="Helical" evidence="12">
    <location>
        <begin position="122"/>
        <end position="143"/>
    </location>
</feature>
<protein>
    <submittedName>
        <fullName evidence="13">Cytochrome c oxidase assembly protein cox15</fullName>
    </submittedName>
</protein>
<keyword evidence="4" id="KW-0479">Metal-binding</keyword>
<evidence type="ECO:0000256" key="10">
    <source>
        <dbReference type="ARBA" id="ARBA00044501"/>
    </source>
</evidence>
<dbReference type="GO" id="GO:0005743">
    <property type="term" value="C:mitochondrial inner membrane"/>
    <property type="evidence" value="ECO:0007669"/>
    <property type="project" value="TreeGrafter"/>
</dbReference>
<evidence type="ECO:0000256" key="1">
    <source>
        <dbReference type="ARBA" id="ARBA00001970"/>
    </source>
</evidence>
<comment type="caution">
    <text evidence="13">The sequence shown here is derived from an EMBL/GenBank/DDBJ whole genome shotgun (WGS) entry which is preliminary data.</text>
</comment>
<dbReference type="GO" id="GO:0016653">
    <property type="term" value="F:oxidoreductase activity, acting on NAD(P)H, heme protein as acceptor"/>
    <property type="evidence" value="ECO:0007669"/>
    <property type="project" value="TreeGrafter"/>
</dbReference>
<keyword evidence="9 12" id="KW-0472">Membrane</keyword>
<keyword evidence="14" id="KW-1185">Reference proteome</keyword>
<reference evidence="13 14" key="1">
    <citation type="submission" date="2019-10" db="EMBL/GenBank/DDBJ databases">
        <authorList>
            <person name="Palmer J.M."/>
        </authorList>
    </citation>
    <scope>NUCLEOTIDE SEQUENCE [LARGE SCALE GENOMIC DNA]</scope>
    <source>
        <strain evidence="13 14">TWF694</strain>
    </source>
</reference>
<feature type="transmembrane region" description="Helical" evidence="12">
    <location>
        <begin position="328"/>
        <end position="352"/>
    </location>
</feature>
<evidence type="ECO:0000313" key="13">
    <source>
        <dbReference type="EMBL" id="KAK6537240.1"/>
    </source>
</evidence>
<gene>
    <name evidence="13" type="primary">COX15</name>
    <name evidence="13" type="ORF">TWF694_011437</name>
</gene>
<dbReference type="PANTHER" id="PTHR23289">
    <property type="entry name" value="CYTOCHROME C OXIDASE ASSEMBLY PROTEIN COX15"/>
    <property type="match status" value="1"/>
</dbReference>
<dbReference type="Pfam" id="PF02628">
    <property type="entry name" value="COX15-CtaA"/>
    <property type="match status" value="1"/>
</dbReference>
<keyword evidence="6" id="KW-0560">Oxidoreductase</keyword>
<dbReference type="GO" id="GO:0120547">
    <property type="term" value="F:heme A synthase activity"/>
    <property type="evidence" value="ECO:0007669"/>
    <property type="project" value="UniProtKB-EC"/>
</dbReference>
<proteinExistence type="inferred from homology"/>
<keyword evidence="8" id="KW-0350">Heme biosynthesis</keyword>
<keyword evidence="7" id="KW-0408">Iron</keyword>
<comment type="cofactor">
    <cofactor evidence="1">
        <name>heme b</name>
        <dbReference type="ChEBI" id="CHEBI:60344"/>
    </cofactor>
</comment>
<feature type="transmembrane region" description="Helical" evidence="12">
    <location>
        <begin position="444"/>
        <end position="463"/>
    </location>
</feature>
<dbReference type="InterPro" id="IPR023754">
    <property type="entry name" value="HemeA_Synthase_type2"/>
</dbReference>
<dbReference type="AlphaFoldDB" id="A0AAV9X6G6"/>
<dbReference type="InterPro" id="IPR003780">
    <property type="entry name" value="COX15/CtaA_fam"/>
</dbReference>
<evidence type="ECO:0000256" key="8">
    <source>
        <dbReference type="ARBA" id="ARBA00023133"/>
    </source>
</evidence>
<accession>A0AAV9X6G6</accession>